<organism evidence="6 7">
    <name type="scientific">Shimazuella alba</name>
    <dbReference type="NCBI Taxonomy" id="2690964"/>
    <lineage>
        <taxon>Bacteria</taxon>
        <taxon>Bacillati</taxon>
        <taxon>Bacillota</taxon>
        <taxon>Bacilli</taxon>
        <taxon>Bacillales</taxon>
        <taxon>Thermoactinomycetaceae</taxon>
        <taxon>Shimazuella</taxon>
    </lineage>
</organism>
<dbReference type="AlphaFoldDB" id="A0A6I4VVR5"/>
<dbReference type="InterPro" id="IPR032808">
    <property type="entry name" value="DoxX"/>
</dbReference>
<feature type="transmembrane region" description="Helical" evidence="5">
    <location>
        <begin position="69"/>
        <end position="89"/>
    </location>
</feature>
<keyword evidence="4 5" id="KW-0472">Membrane</keyword>
<gene>
    <name evidence="6" type="ORF">GSM42_09445</name>
</gene>
<dbReference type="EMBL" id="WUUL01000005">
    <property type="protein sequence ID" value="MXQ53936.1"/>
    <property type="molecule type" value="Genomic_DNA"/>
</dbReference>
<dbReference type="Pfam" id="PF13564">
    <property type="entry name" value="DoxX_2"/>
    <property type="match status" value="1"/>
</dbReference>
<evidence type="ECO:0000256" key="2">
    <source>
        <dbReference type="ARBA" id="ARBA00022692"/>
    </source>
</evidence>
<evidence type="ECO:0000313" key="6">
    <source>
        <dbReference type="EMBL" id="MXQ53936.1"/>
    </source>
</evidence>
<name>A0A6I4VVR5_9BACL</name>
<feature type="transmembrane region" description="Helical" evidence="5">
    <location>
        <begin position="6"/>
        <end position="30"/>
    </location>
</feature>
<dbReference type="Proteomes" id="UP000430692">
    <property type="component" value="Unassembled WGS sequence"/>
</dbReference>
<evidence type="ECO:0000256" key="5">
    <source>
        <dbReference type="SAM" id="Phobius"/>
    </source>
</evidence>
<comment type="subcellular location">
    <subcellularLocation>
        <location evidence="1">Membrane</location>
        <topology evidence="1">Multi-pass membrane protein</topology>
    </subcellularLocation>
</comment>
<feature type="transmembrane region" description="Helical" evidence="5">
    <location>
        <begin position="96"/>
        <end position="114"/>
    </location>
</feature>
<feature type="transmembrane region" description="Helical" evidence="5">
    <location>
        <begin position="42"/>
        <end position="63"/>
    </location>
</feature>
<reference evidence="6 7" key="1">
    <citation type="submission" date="2019-12" db="EMBL/GenBank/DDBJ databases">
        <title>Whole-genome analyses of novel actinobacteria.</title>
        <authorList>
            <person name="Sahin N."/>
            <person name="Saygin H."/>
        </authorList>
    </citation>
    <scope>NUCLEOTIDE SEQUENCE [LARGE SCALE GENOMIC DNA]</scope>
    <source>
        <strain evidence="6 7">KC615</strain>
    </source>
</reference>
<keyword evidence="2 5" id="KW-0812">Transmembrane</keyword>
<dbReference type="GO" id="GO:0016020">
    <property type="term" value="C:membrane"/>
    <property type="evidence" value="ECO:0007669"/>
    <property type="project" value="UniProtKB-SubCell"/>
</dbReference>
<evidence type="ECO:0000256" key="4">
    <source>
        <dbReference type="ARBA" id="ARBA00023136"/>
    </source>
</evidence>
<keyword evidence="7" id="KW-1185">Reference proteome</keyword>
<sequence length="122" mass="13655">MFIFSIVLQSLLIAYYIFSGVNKIAGAKYWVDVFNQIKLPHWFRVVTGYVQLVGATMLIIGYWFEGAVIWGGIWLGITMIGAIIAHIRVKDPFSKTAAAIVFLVLIIILVTINADSLFQPFS</sequence>
<evidence type="ECO:0000256" key="3">
    <source>
        <dbReference type="ARBA" id="ARBA00022989"/>
    </source>
</evidence>
<evidence type="ECO:0000313" key="7">
    <source>
        <dbReference type="Proteomes" id="UP000430692"/>
    </source>
</evidence>
<proteinExistence type="predicted"/>
<accession>A0A6I4VVR5</accession>
<comment type="caution">
    <text evidence="6">The sequence shown here is derived from an EMBL/GenBank/DDBJ whole genome shotgun (WGS) entry which is preliminary data.</text>
</comment>
<evidence type="ECO:0000256" key="1">
    <source>
        <dbReference type="ARBA" id="ARBA00004141"/>
    </source>
</evidence>
<dbReference type="RefSeq" id="WP_160801291.1">
    <property type="nucleotide sequence ID" value="NZ_WUUL01000005.1"/>
</dbReference>
<keyword evidence="3 5" id="KW-1133">Transmembrane helix</keyword>
<protein>
    <submittedName>
        <fullName evidence="6">DoxX family membrane protein</fullName>
    </submittedName>
</protein>